<comment type="caution">
    <text evidence="2">The sequence shown here is derived from an EMBL/GenBank/DDBJ whole genome shotgun (WGS) entry which is preliminary data.</text>
</comment>
<keyword evidence="3" id="KW-1185">Reference proteome</keyword>
<evidence type="ECO:0008006" key="4">
    <source>
        <dbReference type="Google" id="ProtNLM"/>
    </source>
</evidence>
<gene>
    <name evidence="2" type="ORF">P343_14795</name>
</gene>
<reference evidence="2 3" key="1">
    <citation type="journal article" date="2013" name="Genome Announc.">
        <title>Genome Sequence of Sporolactobacillus laevolacticus DSM442, an Efficient Polymer-Grade D-Lactate Producer from Agricultural Waste Cottonseed as a Nitrogen Source.</title>
        <authorList>
            <person name="Wang H."/>
            <person name="Wang L."/>
            <person name="Ju J."/>
            <person name="Yu B."/>
            <person name="Ma Y."/>
        </authorList>
    </citation>
    <scope>NUCLEOTIDE SEQUENCE [LARGE SCALE GENOMIC DNA]</scope>
    <source>
        <strain evidence="2 3">DSM 442</strain>
    </source>
</reference>
<protein>
    <recommendedName>
        <fullName evidence="4">DUF3899 domain-containing protein</fullName>
    </recommendedName>
</protein>
<keyword evidence="1" id="KW-1133">Transmembrane helix</keyword>
<dbReference type="STRING" id="1395513.P343_14795"/>
<dbReference type="EMBL" id="AWTC01000016">
    <property type="protein sequence ID" value="EST10853.1"/>
    <property type="molecule type" value="Genomic_DNA"/>
</dbReference>
<dbReference type="eggNOG" id="ENOG502ZMZ3">
    <property type="taxonomic scope" value="Bacteria"/>
</dbReference>
<evidence type="ECO:0000313" key="2">
    <source>
        <dbReference type="EMBL" id="EST10853.1"/>
    </source>
</evidence>
<dbReference type="OrthoDB" id="2925158at2"/>
<dbReference type="AlphaFoldDB" id="V6IUN4"/>
<proteinExistence type="predicted"/>
<evidence type="ECO:0000256" key="1">
    <source>
        <dbReference type="SAM" id="Phobius"/>
    </source>
</evidence>
<evidence type="ECO:0000313" key="3">
    <source>
        <dbReference type="Proteomes" id="UP000018296"/>
    </source>
</evidence>
<sequence length="92" mass="10064">MIALFVAILFWLAGTILMGASFYLTNKLRETGEHLLKDAEHEKGKDNSASLARAIEGNILEHIPSYVVHMATGVIGALFLAFGFVALAFYVH</sequence>
<organism evidence="2 3">
    <name type="scientific">Sporolactobacillus laevolacticus DSM 442</name>
    <dbReference type="NCBI Taxonomy" id="1395513"/>
    <lineage>
        <taxon>Bacteria</taxon>
        <taxon>Bacillati</taxon>
        <taxon>Bacillota</taxon>
        <taxon>Bacilli</taxon>
        <taxon>Bacillales</taxon>
        <taxon>Sporolactobacillaceae</taxon>
        <taxon>Sporolactobacillus</taxon>
    </lineage>
</organism>
<dbReference type="PATRIC" id="fig|1395513.3.peg.3005"/>
<keyword evidence="1" id="KW-0472">Membrane</keyword>
<accession>V6IUN4</accession>
<dbReference type="RefSeq" id="WP_023511184.1">
    <property type="nucleotide sequence ID" value="NZ_AWTC01000016.1"/>
</dbReference>
<dbReference type="Proteomes" id="UP000018296">
    <property type="component" value="Unassembled WGS sequence"/>
</dbReference>
<feature type="transmembrane region" description="Helical" evidence="1">
    <location>
        <begin position="66"/>
        <end position="91"/>
    </location>
</feature>
<keyword evidence="1" id="KW-0812">Transmembrane</keyword>
<name>V6IUN4_9BACL</name>